<reference evidence="2" key="2">
    <citation type="submission" date="2015-01" db="EMBL/GenBank/DDBJ databases">
        <title>Evolutionary Origins and Diversification of the Mycorrhizal Mutualists.</title>
        <authorList>
            <consortium name="DOE Joint Genome Institute"/>
            <consortium name="Mycorrhizal Genomics Consortium"/>
            <person name="Kohler A."/>
            <person name="Kuo A."/>
            <person name="Nagy L.G."/>
            <person name="Floudas D."/>
            <person name="Copeland A."/>
            <person name="Barry K.W."/>
            <person name="Cichocki N."/>
            <person name="Veneault-Fourrey C."/>
            <person name="LaButti K."/>
            <person name="Lindquist E.A."/>
            <person name="Lipzen A."/>
            <person name="Lundell T."/>
            <person name="Morin E."/>
            <person name="Murat C."/>
            <person name="Riley R."/>
            <person name="Ohm R."/>
            <person name="Sun H."/>
            <person name="Tunlid A."/>
            <person name="Henrissat B."/>
            <person name="Grigoriev I.V."/>
            <person name="Hibbett D.S."/>
            <person name="Martin F."/>
        </authorList>
    </citation>
    <scope>NUCLEOTIDE SEQUENCE [LARGE SCALE GENOMIC DNA]</scope>
    <source>
        <strain evidence="2">F 1598</strain>
    </source>
</reference>
<dbReference type="Proteomes" id="UP000054166">
    <property type="component" value="Unassembled WGS sequence"/>
</dbReference>
<gene>
    <name evidence="1" type="ORF">PILCRDRAFT_817760</name>
</gene>
<protein>
    <submittedName>
        <fullName evidence="1">Uncharacterized protein</fullName>
    </submittedName>
</protein>
<dbReference type="EMBL" id="KN832986">
    <property type="protein sequence ID" value="KIM84930.1"/>
    <property type="molecule type" value="Genomic_DNA"/>
</dbReference>
<evidence type="ECO:0000313" key="1">
    <source>
        <dbReference type="EMBL" id="KIM84930.1"/>
    </source>
</evidence>
<dbReference type="AlphaFoldDB" id="A0A0C3FLK2"/>
<name>A0A0C3FLK2_PILCF</name>
<keyword evidence="2" id="KW-1185">Reference proteome</keyword>
<evidence type="ECO:0000313" key="2">
    <source>
        <dbReference type="Proteomes" id="UP000054166"/>
    </source>
</evidence>
<sequence>MRTAVLGKACPASVSFRYTRPASSTIWQTVTSSDIVCDCHPRNLPPGLPLAVSSIHTGILVKERDKALVSAHPSSAA</sequence>
<accession>A0A0C3FLK2</accession>
<proteinExistence type="predicted"/>
<organism evidence="1 2">
    <name type="scientific">Piloderma croceum (strain F 1598)</name>
    <dbReference type="NCBI Taxonomy" id="765440"/>
    <lineage>
        <taxon>Eukaryota</taxon>
        <taxon>Fungi</taxon>
        <taxon>Dikarya</taxon>
        <taxon>Basidiomycota</taxon>
        <taxon>Agaricomycotina</taxon>
        <taxon>Agaricomycetes</taxon>
        <taxon>Agaricomycetidae</taxon>
        <taxon>Atheliales</taxon>
        <taxon>Atheliaceae</taxon>
        <taxon>Piloderma</taxon>
    </lineage>
</organism>
<dbReference type="InParanoid" id="A0A0C3FLK2"/>
<reference evidence="1 2" key="1">
    <citation type="submission" date="2014-04" db="EMBL/GenBank/DDBJ databases">
        <authorList>
            <consortium name="DOE Joint Genome Institute"/>
            <person name="Kuo A."/>
            <person name="Tarkka M."/>
            <person name="Buscot F."/>
            <person name="Kohler A."/>
            <person name="Nagy L.G."/>
            <person name="Floudas D."/>
            <person name="Copeland A."/>
            <person name="Barry K.W."/>
            <person name="Cichocki N."/>
            <person name="Veneault-Fourrey C."/>
            <person name="LaButti K."/>
            <person name="Lindquist E.A."/>
            <person name="Lipzen A."/>
            <person name="Lundell T."/>
            <person name="Morin E."/>
            <person name="Murat C."/>
            <person name="Sun H."/>
            <person name="Tunlid A."/>
            <person name="Henrissat B."/>
            <person name="Grigoriev I.V."/>
            <person name="Hibbett D.S."/>
            <person name="Martin F."/>
            <person name="Nordberg H.P."/>
            <person name="Cantor M.N."/>
            <person name="Hua S.X."/>
        </authorList>
    </citation>
    <scope>NUCLEOTIDE SEQUENCE [LARGE SCALE GENOMIC DNA]</scope>
    <source>
        <strain evidence="1 2">F 1598</strain>
    </source>
</reference>
<dbReference type="HOGENOM" id="CLU_2638925_0_0_1"/>